<dbReference type="CDD" id="cd02947">
    <property type="entry name" value="TRX_family"/>
    <property type="match status" value="1"/>
</dbReference>
<protein>
    <recommendedName>
        <fullName evidence="3">Glutaredoxin</fullName>
    </recommendedName>
</protein>
<evidence type="ECO:0008006" key="3">
    <source>
        <dbReference type="Google" id="ProtNLM"/>
    </source>
</evidence>
<keyword evidence="2" id="KW-1185">Reference proteome</keyword>
<dbReference type="SUPFAM" id="SSF52833">
    <property type="entry name" value="Thioredoxin-like"/>
    <property type="match status" value="1"/>
</dbReference>
<dbReference type="EMBL" id="JBHMBH010000019">
    <property type="protein sequence ID" value="MFB9714112.1"/>
    <property type="molecule type" value="Genomic_DNA"/>
</dbReference>
<accession>A0ABV5UNL7</accession>
<evidence type="ECO:0000313" key="2">
    <source>
        <dbReference type="Proteomes" id="UP001589536"/>
    </source>
</evidence>
<evidence type="ECO:0000313" key="1">
    <source>
        <dbReference type="EMBL" id="MFB9714112.1"/>
    </source>
</evidence>
<organism evidence="1 2">
    <name type="scientific">Arthrobacter methylotrophus</name>
    <dbReference type="NCBI Taxonomy" id="121291"/>
    <lineage>
        <taxon>Bacteria</taxon>
        <taxon>Bacillati</taxon>
        <taxon>Actinomycetota</taxon>
        <taxon>Actinomycetes</taxon>
        <taxon>Micrococcales</taxon>
        <taxon>Micrococcaceae</taxon>
        <taxon>Arthrobacter</taxon>
    </lineage>
</organism>
<proteinExistence type="predicted"/>
<comment type="caution">
    <text evidence="1">The sequence shown here is derived from an EMBL/GenBank/DDBJ whole genome shotgun (WGS) entry which is preliminary data.</text>
</comment>
<sequence length="105" mass="11185">MSPVTPSTSPKSVVIHSKAKGCVQCNAMDRALAKTDVLVTKVDGTTDENREFCKGLGHTQAPVVVVYQDGVIIDHWSGFNPGKTAELAADPLVERKAPVRELIAA</sequence>
<reference evidence="1 2" key="1">
    <citation type="submission" date="2024-09" db="EMBL/GenBank/DDBJ databases">
        <authorList>
            <person name="Sun Q."/>
            <person name="Mori K."/>
        </authorList>
    </citation>
    <scope>NUCLEOTIDE SEQUENCE [LARGE SCALE GENOMIC DNA]</scope>
    <source>
        <strain evidence="1 2">JCM 13519</strain>
    </source>
</reference>
<dbReference type="RefSeq" id="WP_345043388.1">
    <property type="nucleotide sequence ID" value="NZ_BAABED010000001.1"/>
</dbReference>
<dbReference type="Gene3D" id="3.40.30.10">
    <property type="entry name" value="Glutaredoxin"/>
    <property type="match status" value="1"/>
</dbReference>
<dbReference type="InterPro" id="IPR036249">
    <property type="entry name" value="Thioredoxin-like_sf"/>
</dbReference>
<name>A0ABV5UNL7_9MICC</name>
<dbReference type="Proteomes" id="UP001589536">
    <property type="component" value="Unassembled WGS sequence"/>
</dbReference>
<gene>
    <name evidence="1" type="ORF">ACFFPI_08065</name>
</gene>